<dbReference type="AlphaFoldDB" id="A0A3P7NEG4"/>
<evidence type="ECO:0000256" key="2">
    <source>
        <dbReference type="SAM" id="SignalP"/>
    </source>
</evidence>
<dbReference type="EMBL" id="UYRU01084603">
    <property type="protein sequence ID" value="VDN34018.1"/>
    <property type="molecule type" value="Genomic_DNA"/>
</dbReference>
<organism evidence="3 4">
    <name type="scientific">Dibothriocephalus latus</name>
    <name type="common">Fish tapeworm</name>
    <name type="synonym">Diphyllobothrium latum</name>
    <dbReference type="NCBI Taxonomy" id="60516"/>
    <lineage>
        <taxon>Eukaryota</taxon>
        <taxon>Metazoa</taxon>
        <taxon>Spiralia</taxon>
        <taxon>Lophotrochozoa</taxon>
        <taxon>Platyhelminthes</taxon>
        <taxon>Cestoda</taxon>
        <taxon>Eucestoda</taxon>
        <taxon>Diphyllobothriidea</taxon>
        <taxon>Diphyllobothriidae</taxon>
        <taxon>Dibothriocephalus</taxon>
    </lineage>
</organism>
<reference evidence="3 4" key="1">
    <citation type="submission" date="2018-11" db="EMBL/GenBank/DDBJ databases">
        <authorList>
            <consortium name="Pathogen Informatics"/>
        </authorList>
    </citation>
    <scope>NUCLEOTIDE SEQUENCE [LARGE SCALE GENOMIC DNA]</scope>
</reference>
<dbReference type="Proteomes" id="UP000281553">
    <property type="component" value="Unassembled WGS sequence"/>
</dbReference>
<evidence type="ECO:0000313" key="4">
    <source>
        <dbReference type="Proteomes" id="UP000281553"/>
    </source>
</evidence>
<gene>
    <name evidence="3" type="ORF">DILT_LOCUS16399</name>
</gene>
<keyword evidence="4" id="KW-1185">Reference proteome</keyword>
<dbReference type="OrthoDB" id="6280244at2759"/>
<keyword evidence="2" id="KW-0732">Signal</keyword>
<evidence type="ECO:0000256" key="1">
    <source>
        <dbReference type="SAM" id="MobiDB-lite"/>
    </source>
</evidence>
<feature type="region of interest" description="Disordered" evidence="1">
    <location>
        <begin position="23"/>
        <end position="44"/>
    </location>
</feature>
<feature type="compositionally biased region" description="Basic and acidic residues" evidence="1">
    <location>
        <begin position="32"/>
        <end position="44"/>
    </location>
</feature>
<evidence type="ECO:0000313" key="3">
    <source>
        <dbReference type="EMBL" id="VDN34018.1"/>
    </source>
</evidence>
<protein>
    <submittedName>
        <fullName evidence="3">Uncharacterized protein</fullName>
    </submittedName>
</protein>
<proteinExistence type="predicted"/>
<accession>A0A3P7NEG4</accession>
<feature type="signal peptide" evidence="2">
    <location>
        <begin position="1"/>
        <end position="23"/>
    </location>
</feature>
<feature type="chain" id="PRO_5018047596" evidence="2">
    <location>
        <begin position="24"/>
        <end position="73"/>
    </location>
</feature>
<sequence>MKAQICLLLLTTIVLNTCMNANADTTESPTAKTEEPLKDFTEWNKDDATASDEELYGAVWGQKGYKASEIVLL</sequence>
<name>A0A3P7NEG4_DIBLA</name>